<dbReference type="PANTHER" id="PTHR33164:SF43">
    <property type="entry name" value="HTH-TYPE TRANSCRIPTIONAL REPRESSOR YETL"/>
    <property type="match status" value="1"/>
</dbReference>
<dbReference type="EMBL" id="JACHKA010000001">
    <property type="protein sequence ID" value="MBB5984953.1"/>
    <property type="molecule type" value="Genomic_DNA"/>
</dbReference>
<dbReference type="Proteomes" id="UP001138540">
    <property type="component" value="Unassembled WGS sequence"/>
</dbReference>
<evidence type="ECO:0000259" key="1">
    <source>
        <dbReference type="PROSITE" id="PS50995"/>
    </source>
</evidence>
<protein>
    <submittedName>
        <fullName evidence="2">DNA-binding MarR family transcriptional regulator</fullName>
    </submittedName>
</protein>
<dbReference type="SMART" id="SM00347">
    <property type="entry name" value="HTH_MARR"/>
    <property type="match status" value="1"/>
</dbReference>
<dbReference type="InterPro" id="IPR036388">
    <property type="entry name" value="WH-like_DNA-bd_sf"/>
</dbReference>
<dbReference type="InterPro" id="IPR036390">
    <property type="entry name" value="WH_DNA-bd_sf"/>
</dbReference>
<comment type="caution">
    <text evidence="2">The sequence shown here is derived from an EMBL/GenBank/DDBJ whole genome shotgun (WGS) entry which is preliminary data.</text>
</comment>
<dbReference type="PRINTS" id="PR00598">
    <property type="entry name" value="HTHMARR"/>
</dbReference>
<dbReference type="PROSITE" id="PS50995">
    <property type="entry name" value="HTH_MARR_2"/>
    <property type="match status" value="1"/>
</dbReference>
<sequence>MPGQEGALPAASPDPVREAGPLEEAWSIFDARHLPYRLLMLGKMLDRISTQQVRDVASVSLAEWRVLAHIAVMGSRSASEVSVAALVDRAEVSRGVRSLEEKGYLTRVNNPRNRKSSLLVLTPAGADVYERMQQQRRAFYSVLTADLNAGELQMLDELLLRIARRADGLARERPFEAGATE</sequence>
<evidence type="ECO:0000313" key="2">
    <source>
        <dbReference type="EMBL" id="MBB5984953.1"/>
    </source>
</evidence>
<accession>A0ABR6NEL0</accession>
<dbReference type="InterPro" id="IPR039422">
    <property type="entry name" value="MarR/SlyA-like"/>
</dbReference>
<dbReference type="Pfam" id="PF12802">
    <property type="entry name" value="MarR_2"/>
    <property type="match status" value="1"/>
</dbReference>
<name>A0ABR6NEL0_9SPHN</name>
<keyword evidence="2" id="KW-0238">DNA-binding</keyword>
<dbReference type="RefSeq" id="WP_184150720.1">
    <property type="nucleotide sequence ID" value="NZ_JACHKA010000001.1"/>
</dbReference>
<keyword evidence="3" id="KW-1185">Reference proteome</keyword>
<organism evidence="2 3">
    <name type="scientific">Sphingobium lignivorans</name>
    <dbReference type="NCBI Taxonomy" id="2735886"/>
    <lineage>
        <taxon>Bacteria</taxon>
        <taxon>Pseudomonadati</taxon>
        <taxon>Pseudomonadota</taxon>
        <taxon>Alphaproteobacteria</taxon>
        <taxon>Sphingomonadales</taxon>
        <taxon>Sphingomonadaceae</taxon>
        <taxon>Sphingobium</taxon>
    </lineage>
</organism>
<reference evidence="2 3" key="1">
    <citation type="submission" date="2020-08" db="EMBL/GenBank/DDBJ databases">
        <title>Exploring microbial biodiversity for novel pathways involved in the catabolism of aromatic compounds derived from lignin.</title>
        <authorList>
            <person name="Elkins J."/>
        </authorList>
    </citation>
    <scope>NUCLEOTIDE SEQUENCE [LARGE SCALE GENOMIC DNA]</scope>
    <source>
        <strain evidence="2 3">B1D3A</strain>
    </source>
</reference>
<dbReference type="SUPFAM" id="SSF46785">
    <property type="entry name" value="Winged helix' DNA-binding domain"/>
    <property type="match status" value="1"/>
</dbReference>
<dbReference type="GO" id="GO:0003677">
    <property type="term" value="F:DNA binding"/>
    <property type="evidence" value="ECO:0007669"/>
    <property type="project" value="UniProtKB-KW"/>
</dbReference>
<dbReference type="InterPro" id="IPR000835">
    <property type="entry name" value="HTH_MarR-typ"/>
</dbReference>
<dbReference type="Gene3D" id="1.10.10.10">
    <property type="entry name" value="Winged helix-like DNA-binding domain superfamily/Winged helix DNA-binding domain"/>
    <property type="match status" value="1"/>
</dbReference>
<gene>
    <name evidence="2" type="ORF">HNP60_000927</name>
</gene>
<evidence type="ECO:0000313" key="3">
    <source>
        <dbReference type="Proteomes" id="UP001138540"/>
    </source>
</evidence>
<feature type="domain" description="HTH marR-type" evidence="1">
    <location>
        <begin position="31"/>
        <end position="164"/>
    </location>
</feature>
<proteinExistence type="predicted"/>
<dbReference type="PANTHER" id="PTHR33164">
    <property type="entry name" value="TRANSCRIPTIONAL REGULATOR, MARR FAMILY"/>
    <property type="match status" value="1"/>
</dbReference>